<keyword evidence="3" id="KW-1185">Reference proteome</keyword>
<feature type="signal peptide" evidence="1">
    <location>
        <begin position="1"/>
        <end position="22"/>
    </location>
</feature>
<organism evidence="4">
    <name type="scientific">Onchocerca flexuosa</name>
    <dbReference type="NCBI Taxonomy" id="387005"/>
    <lineage>
        <taxon>Eukaryota</taxon>
        <taxon>Metazoa</taxon>
        <taxon>Ecdysozoa</taxon>
        <taxon>Nematoda</taxon>
        <taxon>Chromadorea</taxon>
        <taxon>Rhabditida</taxon>
        <taxon>Spirurina</taxon>
        <taxon>Spiruromorpha</taxon>
        <taxon>Filarioidea</taxon>
        <taxon>Onchocercidae</taxon>
        <taxon>Onchocerca</taxon>
    </lineage>
</organism>
<evidence type="ECO:0000313" key="2">
    <source>
        <dbReference type="EMBL" id="VDO81613.1"/>
    </source>
</evidence>
<accession>A0A183HX61</accession>
<name>A0A183HX61_9BILA</name>
<reference evidence="4" key="1">
    <citation type="submission" date="2016-06" db="UniProtKB">
        <authorList>
            <consortium name="WormBaseParasite"/>
        </authorList>
    </citation>
    <scope>IDENTIFICATION</scope>
</reference>
<keyword evidence="1" id="KW-0732">Signal</keyword>
<evidence type="ECO:0000256" key="1">
    <source>
        <dbReference type="SAM" id="SignalP"/>
    </source>
</evidence>
<gene>
    <name evidence="2" type="ORF">OFLC_LOCUS12068</name>
</gene>
<feature type="chain" id="PRO_5044552670" evidence="1">
    <location>
        <begin position="23"/>
        <end position="119"/>
    </location>
</feature>
<proteinExistence type="predicted"/>
<dbReference type="AlphaFoldDB" id="A0A183HX61"/>
<sequence length="119" mass="13863">MVSTQWSWEGARLIALVLNALCGLEEYYHDYYKDLNVVDLFGLRIIEGNLRNIAENVDDHDIHSEIMNEMYNLSLIAGMIANKALPFVANRDREYFIQVINSLLSNNLIKIYFMYANRI</sequence>
<evidence type="ECO:0000313" key="3">
    <source>
        <dbReference type="Proteomes" id="UP000267606"/>
    </source>
</evidence>
<dbReference type="STRING" id="387005.A0A183HX61"/>
<reference evidence="2 3" key="2">
    <citation type="submission" date="2018-11" db="EMBL/GenBank/DDBJ databases">
        <authorList>
            <consortium name="Pathogen Informatics"/>
        </authorList>
    </citation>
    <scope>NUCLEOTIDE SEQUENCE [LARGE SCALE GENOMIC DNA]</scope>
</reference>
<dbReference type="EMBL" id="UZAJ01018246">
    <property type="protein sequence ID" value="VDO81613.1"/>
    <property type="molecule type" value="Genomic_DNA"/>
</dbReference>
<protein>
    <submittedName>
        <fullName evidence="4">NR LBD domain-containing protein</fullName>
    </submittedName>
</protein>
<evidence type="ECO:0000313" key="4">
    <source>
        <dbReference type="WBParaSite" id="OFLC_0001207301-mRNA-1"/>
    </source>
</evidence>
<dbReference type="WBParaSite" id="OFLC_0001207301-mRNA-1">
    <property type="protein sequence ID" value="OFLC_0001207301-mRNA-1"/>
    <property type="gene ID" value="OFLC_0001207301"/>
</dbReference>
<dbReference type="Proteomes" id="UP000267606">
    <property type="component" value="Unassembled WGS sequence"/>
</dbReference>